<comment type="cofactor">
    <cofactor evidence="1">
        <name>pyridoxal 5'-phosphate</name>
        <dbReference type="ChEBI" id="CHEBI:597326"/>
    </cofactor>
</comment>
<dbReference type="SUPFAM" id="SSF50621">
    <property type="entry name" value="Alanine racemase C-terminal domain-like"/>
    <property type="match status" value="1"/>
</dbReference>
<reference evidence="5" key="1">
    <citation type="journal article" date="2019" name="Int. J. Syst. Evol. Microbiol.">
        <title>The Global Catalogue of Microorganisms (GCM) 10K type strain sequencing project: providing services to taxonomists for standard genome sequencing and annotation.</title>
        <authorList>
            <consortium name="The Broad Institute Genomics Platform"/>
            <consortium name="The Broad Institute Genome Sequencing Center for Infectious Disease"/>
            <person name="Wu L."/>
            <person name="Ma J."/>
        </authorList>
    </citation>
    <scope>NUCLEOTIDE SEQUENCE [LARGE SCALE GENOMIC DNA]</scope>
    <source>
        <strain evidence="5">KCTC 42730</strain>
    </source>
</reference>
<dbReference type="InterPro" id="IPR009006">
    <property type="entry name" value="Ala_racemase/Decarboxylase_C"/>
</dbReference>
<dbReference type="GO" id="GO:0008784">
    <property type="term" value="F:alanine racemase activity"/>
    <property type="evidence" value="ECO:0007669"/>
    <property type="project" value="UniProtKB-EC"/>
</dbReference>
<feature type="domain" description="Orn/DAP/Arg decarboxylase 2 N-terminal" evidence="3">
    <location>
        <begin position="52"/>
        <end position="315"/>
    </location>
</feature>
<organism evidence="4 5">
    <name type="scientific">Pseudoalteromonas fenneropenaei</name>
    <dbReference type="NCBI Taxonomy" id="1737459"/>
    <lineage>
        <taxon>Bacteria</taxon>
        <taxon>Pseudomonadati</taxon>
        <taxon>Pseudomonadota</taxon>
        <taxon>Gammaproteobacteria</taxon>
        <taxon>Alteromonadales</taxon>
        <taxon>Pseudoalteromonadaceae</taxon>
        <taxon>Pseudoalteromonas</taxon>
    </lineage>
</organism>
<dbReference type="RefSeq" id="WP_377122279.1">
    <property type="nucleotide sequence ID" value="NZ_JBHRSD010000011.1"/>
</dbReference>
<dbReference type="InterPro" id="IPR022644">
    <property type="entry name" value="De-COase2_N"/>
</dbReference>
<dbReference type="PANTHER" id="PTHR43727:SF3">
    <property type="entry name" value="GROUP IV DECARBOXYLASE"/>
    <property type="match status" value="1"/>
</dbReference>
<gene>
    <name evidence="4" type="ORF">ACFOEE_06605</name>
</gene>
<evidence type="ECO:0000256" key="2">
    <source>
        <dbReference type="ARBA" id="ARBA00022898"/>
    </source>
</evidence>
<dbReference type="Proteomes" id="UP001595453">
    <property type="component" value="Unassembled WGS sequence"/>
</dbReference>
<dbReference type="InterPro" id="IPR029066">
    <property type="entry name" value="PLP-binding_barrel"/>
</dbReference>
<dbReference type="InterPro" id="IPR000183">
    <property type="entry name" value="Orn/DAP/Arg_de-COase"/>
</dbReference>
<dbReference type="EC" id="5.1.1.1" evidence="4"/>
<dbReference type="Gene3D" id="2.40.37.10">
    <property type="entry name" value="Lyase, Ornithine Decarboxylase, Chain A, domain 1"/>
    <property type="match status" value="1"/>
</dbReference>
<dbReference type="SUPFAM" id="SSF51419">
    <property type="entry name" value="PLP-binding barrel"/>
    <property type="match status" value="1"/>
</dbReference>
<keyword evidence="5" id="KW-1185">Reference proteome</keyword>
<protein>
    <submittedName>
        <fullName evidence="4">Alanine racemase</fullName>
        <ecNumber evidence="4">5.1.1.1</ecNumber>
    </submittedName>
</protein>
<dbReference type="PRINTS" id="PR01179">
    <property type="entry name" value="ODADCRBXLASE"/>
</dbReference>
<comment type="caution">
    <text evidence="4">The sequence shown here is derived from an EMBL/GenBank/DDBJ whole genome shotgun (WGS) entry which is preliminary data.</text>
</comment>
<dbReference type="EMBL" id="JBHRSD010000011">
    <property type="protein sequence ID" value="MFC3032183.1"/>
    <property type="molecule type" value="Genomic_DNA"/>
</dbReference>
<evidence type="ECO:0000313" key="4">
    <source>
        <dbReference type="EMBL" id="MFC3032183.1"/>
    </source>
</evidence>
<dbReference type="Pfam" id="PF02784">
    <property type="entry name" value="Orn_Arg_deC_N"/>
    <property type="match status" value="1"/>
</dbReference>
<proteinExistence type="predicted"/>
<keyword evidence="2" id="KW-0663">Pyridoxal phosphate</keyword>
<dbReference type="PANTHER" id="PTHR43727">
    <property type="entry name" value="DIAMINOPIMELATE DECARBOXYLASE"/>
    <property type="match status" value="1"/>
</dbReference>
<name>A0ABV7CI36_9GAMM</name>
<accession>A0ABV7CI36</accession>
<evidence type="ECO:0000259" key="3">
    <source>
        <dbReference type="Pfam" id="PF02784"/>
    </source>
</evidence>
<evidence type="ECO:0000313" key="5">
    <source>
        <dbReference type="Proteomes" id="UP001595453"/>
    </source>
</evidence>
<evidence type="ECO:0000256" key="1">
    <source>
        <dbReference type="ARBA" id="ARBA00001933"/>
    </source>
</evidence>
<keyword evidence="4" id="KW-0413">Isomerase</keyword>
<dbReference type="Gene3D" id="3.20.20.10">
    <property type="entry name" value="Alanine racemase"/>
    <property type="match status" value="1"/>
</dbReference>
<sequence length="448" mass="49818">MMMTQPQTSPFSDNANTGNYDVARLDNLDYEFLAKLAPCKQGQACYLLDLDRVTANFTEFKAAFAAYFKPLTIAYSFKTNYTPALCHHLQQLGCHAEVVSEMEYDIAVQAVGFQPDKIIVNGPVHSEAFVERILLAGAQFNVDAWYLLAMVAKVCEKYPQHTFRIAVRLSYGIEEGGFSRFGIVADEANLAQLILWRQQHPNCQLVGVHSHFSNSTRSQASFYQRMRGLLHACETLFKDKAPEFINLGGGFFGVMPPALAAQYGAAVCGFNDYASAINEAWQSHCYEYPATQLRDANKQAFKPTLQLEPGTALVANAMVFITQVLEVKQQLGRTLALLNGSNHNVNHKWQGETLPIQLVTDKPSVDEEQFDLVGNTCIEKDVLMTDVAGQVKAGDFVVFQYMGGYSNVLKQPFIHPCQAIICWQGRHLSQIKQAGDWQSILAGYSIPA</sequence>